<dbReference type="PROSITE" id="PS50850">
    <property type="entry name" value="MFS"/>
    <property type="match status" value="1"/>
</dbReference>
<evidence type="ECO:0000256" key="2">
    <source>
        <dbReference type="ARBA" id="ARBA00008335"/>
    </source>
</evidence>
<feature type="transmembrane region" description="Helical" evidence="7">
    <location>
        <begin position="379"/>
        <end position="399"/>
    </location>
</feature>
<evidence type="ECO:0000256" key="3">
    <source>
        <dbReference type="ARBA" id="ARBA00022448"/>
    </source>
</evidence>
<dbReference type="GO" id="GO:0016020">
    <property type="term" value="C:membrane"/>
    <property type="evidence" value="ECO:0007669"/>
    <property type="project" value="UniProtKB-SubCell"/>
</dbReference>
<feature type="transmembrane region" description="Helical" evidence="7">
    <location>
        <begin position="150"/>
        <end position="172"/>
    </location>
</feature>
<dbReference type="PANTHER" id="PTHR23511">
    <property type="entry name" value="SYNAPTIC VESICLE GLYCOPROTEIN 2"/>
    <property type="match status" value="1"/>
</dbReference>
<feature type="transmembrane region" description="Helical" evidence="7">
    <location>
        <begin position="345"/>
        <end position="367"/>
    </location>
</feature>
<accession>A0A6A7FXZ3</accession>
<reference evidence="9" key="1">
    <citation type="submission" date="2017-11" db="EMBL/GenBank/DDBJ databases">
        <title>The sensing device of the deep-sea amphipod.</title>
        <authorList>
            <person name="Kobayashi H."/>
            <person name="Nagahama T."/>
            <person name="Arai W."/>
            <person name="Sasagawa Y."/>
            <person name="Umeda M."/>
            <person name="Hayashi T."/>
            <person name="Nikaido I."/>
            <person name="Watanabe H."/>
            <person name="Oguri K."/>
            <person name="Kitazato H."/>
            <person name="Fujioka K."/>
            <person name="Kido Y."/>
            <person name="Takami H."/>
        </authorList>
    </citation>
    <scope>NUCLEOTIDE SEQUENCE</scope>
    <source>
        <tissue evidence="9">Whole body</tissue>
    </source>
</reference>
<evidence type="ECO:0000256" key="1">
    <source>
        <dbReference type="ARBA" id="ARBA00004141"/>
    </source>
</evidence>
<evidence type="ECO:0000313" key="9">
    <source>
        <dbReference type="EMBL" id="LAC23250.1"/>
    </source>
</evidence>
<evidence type="ECO:0000259" key="8">
    <source>
        <dbReference type="PROSITE" id="PS50850"/>
    </source>
</evidence>
<evidence type="ECO:0000256" key="6">
    <source>
        <dbReference type="ARBA" id="ARBA00023136"/>
    </source>
</evidence>
<dbReference type="InterPro" id="IPR005828">
    <property type="entry name" value="MFS_sugar_transport-like"/>
</dbReference>
<name>A0A6A7FXZ3_9CRUS</name>
<feature type="transmembrane region" description="Helical" evidence="7">
    <location>
        <begin position="259"/>
        <end position="282"/>
    </location>
</feature>
<keyword evidence="4 7" id="KW-0812">Transmembrane</keyword>
<dbReference type="EMBL" id="IACT01004038">
    <property type="protein sequence ID" value="LAC23250.1"/>
    <property type="molecule type" value="mRNA"/>
</dbReference>
<feature type="transmembrane region" description="Helical" evidence="7">
    <location>
        <begin position="117"/>
        <end position="138"/>
    </location>
</feature>
<feature type="transmembrane region" description="Helical" evidence="7">
    <location>
        <begin position="288"/>
        <end position="308"/>
    </location>
</feature>
<dbReference type="GO" id="GO:0022857">
    <property type="term" value="F:transmembrane transporter activity"/>
    <property type="evidence" value="ECO:0007669"/>
    <property type="project" value="InterPro"/>
</dbReference>
<feature type="transmembrane region" description="Helical" evidence="7">
    <location>
        <begin position="178"/>
        <end position="199"/>
    </location>
</feature>
<keyword evidence="5 7" id="KW-1133">Transmembrane helix</keyword>
<feature type="transmembrane region" description="Helical" evidence="7">
    <location>
        <begin position="68"/>
        <end position="85"/>
    </location>
</feature>
<dbReference type="InterPro" id="IPR020846">
    <property type="entry name" value="MFS_dom"/>
</dbReference>
<comment type="subcellular location">
    <subcellularLocation>
        <location evidence="1">Membrane</location>
        <topology evidence="1">Multi-pass membrane protein</topology>
    </subcellularLocation>
</comment>
<feature type="transmembrane region" description="Helical" evidence="7">
    <location>
        <begin position="405"/>
        <end position="425"/>
    </location>
</feature>
<dbReference type="Gene3D" id="1.20.1250.20">
    <property type="entry name" value="MFS general substrate transporter like domains"/>
    <property type="match status" value="1"/>
</dbReference>
<keyword evidence="3" id="KW-0813">Transport</keyword>
<keyword evidence="6 7" id="KW-0472">Membrane</keyword>
<protein>
    <submittedName>
        <fullName evidence="9">Synaptic vesicle 2-related protein isoform X3</fullName>
    </submittedName>
</protein>
<feature type="transmembrane region" description="Helical" evidence="7">
    <location>
        <begin position="320"/>
        <end position="339"/>
    </location>
</feature>
<feature type="transmembrane region" description="Helical" evidence="7">
    <location>
        <begin position="92"/>
        <end position="111"/>
    </location>
</feature>
<comment type="similarity">
    <text evidence="2">Belongs to the major facilitator superfamily.</text>
</comment>
<organism evidence="9">
    <name type="scientific">Hirondellea gigas</name>
    <dbReference type="NCBI Taxonomy" id="1518452"/>
    <lineage>
        <taxon>Eukaryota</taxon>
        <taxon>Metazoa</taxon>
        <taxon>Ecdysozoa</taxon>
        <taxon>Arthropoda</taxon>
        <taxon>Crustacea</taxon>
        <taxon>Multicrustacea</taxon>
        <taxon>Malacostraca</taxon>
        <taxon>Eumalacostraca</taxon>
        <taxon>Peracarida</taxon>
        <taxon>Amphipoda</taxon>
        <taxon>Amphilochidea</taxon>
        <taxon>Lysianassida</taxon>
        <taxon>Lysianassidira</taxon>
        <taxon>Lysianassoidea</taxon>
        <taxon>Lysianassidae</taxon>
        <taxon>Hirondellea</taxon>
    </lineage>
</organism>
<dbReference type="SUPFAM" id="SSF103473">
    <property type="entry name" value="MFS general substrate transporter"/>
    <property type="match status" value="1"/>
</dbReference>
<dbReference type="InterPro" id="IPR036259">
    <property type="entry name" value="MFS_trans_sf"/>
</dbReference>
<dbReference type="PANTHER" id="PTHR23511:SF5">
    <property type="entry name" value="MAJOR FACILITATOR-TYPE TRANSPORTER HXNZ-RELATED"/>
    <property type="match status" value="1"/>
</dbReference>
<dbReference type="Pfam" id="PF00083">
    <property type="entry name" value="Sugar_tr"/>
    <property type="match status" value="1"/>
</dbReference>
<feature type="domain" description="Major facilitator superfamily (MFS) profile" evidence="8">
    <location>
        <begin position="27"/>
        <end position="430"/>
    </location>
</feature>
<feature type="transmembrane region" description="Helical" evidence="7">
    <location>
        <begin position="27"/>
        <end position="48"/>
    </location>
</feature>
<evidence type="ECO:0000256" key="7">
    <source>
        <dbReference type="SAM" id="Phobius"/>
    </source>
</evidence>
<evidence type="ECO:0000256" key="5">
    <source>
        <dbReference type="ARBA" id="ARBA00022989"/>
    </source>
</evidence>
<sequence>MKISESPQFSVEDVINQSGFGRYQYRMLFVCGLAWSTMAIQVCLMTFLKPEIVTEWDLSDAAIGTVEALFFTGMLLGAFLWGCISDRYGRRVGYLGAVSVAGIFGLCTTFSQSIEVFAFLRFVTGIGIGGESIPFTLLAEFSPKYSRAKLLLVNLIFWPIGILFGIGIAWTILPSLGWRWFLIFSAIPICLNIFLLLIIPESPRFLLLKCKFEKAEKILHNIVEENRGQYPKGTLIREKEIQNGSIQDLLRIEFRRTTLILWFIWFSVTFGYFGIIFITPRFFDHSDIYLVTFITTISEIPGFLLPLVFVDRIGRKNGMLLFFVMFGCFCLSLIDVFQIPTYKIGSIICIFGARLFIAGCFGIVYLYTTEVYPTLIRATGLGTTLVWSRLGGALATFTAHTIRSSVVMILFATLAFSSAFCCHLLEIETRGMDLKDELTQDDDVQRSSQASIEMKRFQQL</sequence>
<proteinExistence type="evidence at transcript level"/>
<dbReference type="AlphaFoldDB" id="A0A6A7FXZ3"/>
<evidence type="ECO:0000256" key="4">
    <source>
        <dbReference type="ARBA" id="ARBA00022692"/>
    </source>
</evidence>